<dbReference type="Proteomes" id="UP001054821">
    <property type="component" value="Chromosome 5"/>
</dbReference>
<feature type="domain" description="CCHC-type" evidence="3">
    <location>
        <begin position="229"/>
        <end position="245"/>
    </location>
</feature>
<dbReference type="InterPro" id="IPR001878">
    <property type="entry name" value="Znf_CCHC"/>
</dbReference>
<evidence type="ECO:0000256" key="1">
    <source>
        <dbReference type="PROSITE-ProRule" id="PRU00047"/>
    </source>
</evidence>
<keyword evidence="1" id="KW-0479">Metal-binding</keyword>
<proteinExistence type="predicted"/>
<protein>
    <recommendedName>
        <fullName evidence="3">CCHC-type domain-containing protein</fullName>
    </recommendedName>
</protein>
<keyword evidence="1" id="KW-0862">Zinc</keyword>
<dbReference type="PANTHER" id="PTHR35317">
    <property type="entry name" value="OS04G0629600 PROTEIN"/>
    <property type="match status" value="1"/>
</dbReference>
<gene>
    <name evidence="4" type="ORF">L3X38_027639</name>
</gene>
<evidence type="ECO:0000256" key="2">
    <source>
        <dbReference type="SAM" id="MobiDB-lite"/>
    </source>
</evidence>
<organism evidence="4 5">
    <name type="scientific">Prunus dulcis</name>
    <name type="common">Almond</name>
    <name type="synonym">Amygdalus dulcis</name>
    <dbReference type="NCBI Taxonomy" id="3755"/>
    <lineage>
        <taxon>Eukaryota</taxon>
        <taxon>Viridiplantae</taxon>
        <taxon>Streptophyta</taxon>
        <taxon>Embryophyta</taxon>
        <taxon>Tracheophyta</taxon>
        <taxon>Spermatophyta</taxon>
        <taxon>Magnoliopsida</taxon>
        <taxon>eudicotyledons</taxon>
        <taxon>Gunneridae</taxon>
        <taxon>Pentapetalae</taxon>
        <taxon>rosids</taxon>
        <taxon>fabids</taxon>
        <taxon>Rosales</taxon>
        <taxon>Rosaceae</taxon>
        <taxon>Amygdaloideae</taxon>
        <taxon>Amygdaleae</taxon>
        <taxon>Prunus</taxon>
    </lineage>
</organism>
<reference evidence="4 5" key="1">
    <citation type="journal article" date="2022" name="G3 (Bethesda)">
        <title>Whole-genome sequence and methylome profiling of the almond [Prunus dulcis (Mill.) D.A. Webb] cultivar 'Nonpareil'.</title>
        <authorList>
            <person name="D'Amico-Willman K.M."/>
            <person name="Ouma W.Z."/>
            <person name="Meulia T."/>
            <person name="Sideli G.M."/>
            <person name="Gradziel T.M."/>
            <person name="Fresnedo-Ramirez J."/>
        </authorList>
    </citation>
    <scope>NUCLEOTIDE SEQUENCE [LARGE SCALE GENOMIC DNA]</scope>
    <source>
        <strain evidence="4">Clone GOH B32 T37-40</strain>
    </source>
</reference>
<accession>A0AAD4VQ75</accession>
<dbReference type="InterPro" id="IPR025724">
    <property type="entry name" value="GAG-pre-integrase_dom"/>
</dbReference>
<feature type="compositionally biased region" description="Basic and acidic residues" evidence="2">
    <location>
        <begin position="13"/>
        <end position="22"/>
    </location>
</feature>
<dbReference type="Pfam" id="PF13976">
    <property type="entry name" value="gag_pre-integrs"/>
    <property type="match status" value="1"/>
</dbReference>
<keyword evidence="5" id="KW-1185">Reference proteome</keyword>
<keyword evidence="1" id="KW-0863">Zinc-finger</keyword>
<dbReference type="InterPro" id="IPR054722">
    <property type="entry name" value="PolX-like_BBD"/>
</dbReference>
<evidence type="ECO:0000259" key="3">
    <source>
        <dbReference type="PROSITE" id="PS50158"/>
    </source>
</evidence>
<evidence type="ECO:0000313" key="4">
    <source>
        <dbReference type="EMBL" id="KAI5328242.1"/>
    </source>
</evidence>
<feature type="compositionally biased region" description="Low complexity" evidence="2">
    <location>
        <begin position="158"/>
        <end position="171"/>
    </location>
</feature>
<dbReference type="GO" id="GO:0008270">
    <property type="term" value="F:zinc ion binding"/>
    <property type="evidence" value="ECO:0007669"/>
    <property type="project" value="UniProtKB-KW"/>
</dbReference>
<dbReference type="Pfam" id="PF22936">
    <property type="entry name" value="Pol_BBD"/>
    <property type="match status" value="1"/>
</dbReference>
<sequence length="479" mass="54242">MAGSVEKGLGISESKEKKVHEEGSSEIEKVSLLMKDAKALGIIQRAVRSIKLQGLRRDFEYTRMRDDETLSGYLTRLLELVNQMKGYWEDLSKVRLVQKLLISLTKEFDPVCYVIEQTKDIETIEVQEVIAALGGFAQRLDRHAESTTEKAFSSMSINQKGSQSNSSFGNNKSKKNWKSKGNKWDSKSQNNVNQGGKHEQGEKSDQTKGKCKHCDKLHYGECWFKGKPKCYGCNHFGHLIKDCERGNKTERLANLASKVTKPTTMFYACHSATIGRNVNVWYVDNACSNHMTAHDSLLIDIDRSVNCKVKMGTGDLVQSIGKGTLAIDVQGVTRYIKEVMIVPGLDENLFSVGQMIEHGHWLVFGDNEVDIYEDKQMKELIARVQMKGNICFPLDLKYVNPSMENRATLEESSWLWHRRYGHLNYTSLMLLQEKDMVQGLPKLQGSEKVCSGCAIGKSHKSSFDKEKTWRATQPLELIH</sequence>
<feature type="region of interest" description="Disordered" evidence="2">
    <location>
        <begin position="148"/>
        <end position="210"/>
    </location>
</feature>
<dbReference type="PANTHER" id="PTHR35317:SF35">
    <property type="entry name" value="DUF4219 DOMAIN-CONTAINING PROTEIN"/>
    <property type="match status" value="1"/>
</dbReference>
<dbReference type="Pfam" id="PF14223">
    <property type="entry name" value="Retrotran_gag_2"/>
    <property type="match status" value="1"/>
</dbReference>
<feature type="compositionally biased region" description="Basic and acidic residues" evidence="2">
    <location>
        <begin position="196"/>
        <end position="210"/>
    </location>
</feature>
<comment type="caution">
    <text evidence="4">The sequence shown here is derived from an EMBL/GenBank/DDBJ whole genome shotgun (WGS) entry which is preliminary data.</text>
</comment>
<dbReference type="PROSITE" id="PS50158">
    <property type="entry name" value="ZF_CCHC"/>
    <property type="match status" value="1"/>
</dbReference>
<dbReference type="EMBL" id="JAJFAZ020000005">
    <property type="protein sequence ID" value="KAI5328242.1"/>
    <property type="molecule type" value="Genomic_DNA"/>
</dbReference>
<feature type="region of interest" description="Disordered" evidence="2">
    <location>
        <begin position="1"/>
        <end position="22"/>
    </location>
</feature>
<dbReference type="AlphaFoldDB" id="A0AAD4VQ75"/>
<evidence type="ECO:0000313" key="5">
    <source>
        <dbReference type="Proteomes" id="UP001054821"/>
    </source>
</evidence>
<feature type="compositionally biased region" description="Basic residues" evidence="2">
    <location>
        <begin position="172"/>
        <end position="181"/>
    </location>
</feature>
<dbReference type="GO" id="GO:0003676">
    <property type="term" value="F:nucleic acid binding"/>
    <property type="evidence" value="ECO:0007669"/>
    <property type="project" value="InterPro"/>
</dbReference>
<name>A0AAD4VQ75_PRUDU</name>